<organism evidence="2 3">
    <name type="scientific">Brassica napus</name>
    <name type="common">Rape</name>
    <dbReference type="NCBI Taxonomy" id="3708"/>
    <lineage>
        <taxon>Eukaryota</taxon>
        <taxon>Viridiplantae</taxon>
        <taxon>Streptophyta</taxon>
        <taxon>Embryophyta</taxon>
        <taxon>Tracheophyta</taxon>
        <taxon>Spermatophyta</taxon>
        <taxon>Magnoliopsida</taxon>
        <taxon>eudicotyledons</taxon>
        <taxon>Gunneridae</taxon>
        <taxon>Pentapetalae</taxon>
        <taxon>rosids</taxon>
        <taxon>malvids</taxon>
        <taxon>Brassicales</taxon>
        <taxon>Brassicaceae</taxon>
        <taxon>Brassiceae</taxon>
        <taxon>Brassica</taxon>
    </lineage>
</organism>
<evidence type="ECO:0000313" key="3">
    <source>
        <dbReference type="Proteomes" id="UP000824890"/>
    </source>
</evidence>
<reference evidence="2 3" key="1">
    <citation type="submission" date="2021-05" db="EMBL/GenBank/DDBJ databases">
        <title>Genome Assembly of Synthetic Allotetraploid Brassica napus Reveals Homoeologous Exchanges between Subgenomes.</title>
        <authorList>
            <person name="Davis J.T."/>
        </authorList>
    </citation>
    <scope>NUCLEOTIDE SEQUENCE [LARGE SCALE GENOMIC DNA]</scope>
    <source>
        <strain evidence="3">cv. Da-Ae</strain>
        <tissue evidence="2">Seedling</tissue>
    </source>
</reference>
<sequence>MTPHLDYTQFAGCQPDNDSTSGKQYRGVKKLEQVSLGELENYVLESPPTSKFLLQPLSQPHNTVDYDIITHIPQQTQAIEFLCKSKIA</sequence>
<dbReference type="EMBL" id="JAGKQM010000018">
    <property type="protein sequence ID" value="KAH0865545.1"/>
    <property type="molecule type" value="Genomic_DNA"/>
</dbReference>
<name>A0ABQ7YEK4_BRANA</name>
<accession>A0ABQ7YEK4</accession>
<comment type="caution">
    <text evidence="2">The sequence shown here is derived from an EMBL/GenBank/DDBJ whole genome shotgun (WGS) entry which is preliminary data.</text>
</comment>
<evidence type="ECO:0000256" key="1">
    <source>
        <dbReference type="SAM" id="MobiDB-lite"/>
    </source>
</evidence>
<keyword evidence="3" id="KW-1185">Reference proteome</keyword>
<protein>
    <submittedName>
        <fullName evidence="2">Uncharacterized protein</fullName>
    </submittedName>
</protein>
<proteinExistence type="predicted"/>
<gene>
    <name evidence="2" type="ORF">HID58_082756</name>
</gene>
<feature type="region of interest" description="Disordered" evidence="1">
    <location>
        <begin position="1"/>
        <end position="25"/>
    </location>
</feature>
<evidence type="ECO:0000313" key="2">
    <source>
        <dbReference type="EMBL" id="KAH0865545.1"/>
    </source>
</evidence>
<dbReference type="Proteomes" id="UP000824890">
    <property type="component" value="Unassembled WGS sequence"/>
</dbReference>